<accession>A0A8H6WYK1</accession>
<keyword evidence="2" id="KW-0732">Signal</keyword>
<dbReference type="OrthoDB" id="10626347at2759"/>
<gene>
    <name evidence="3" type="ORF">MVEN_02446800</name>
</gene>
<dbReference type="EMBL" id="JACAZI010000032">
    <property type="protein sequence ID" value="KAF7331065.1"/>
    <property type="molecule type" value="Genomic_DNA"/>
</dbReference>
<proteinExistence type="predicted"/>
<evidence type="ECO:0000313" key="3">
    <source>
        <dbReference type="EMBL" id="KAF7331065.1"/>
    </source>
</evidence>
<feature type="transmembrane region" description="Helical" evidence="1">
    <location>
        <begin position="74"/>
        <end position="95"/>
    </location>
</feature>
<reference evidence="3" key="1">
    <citation type="submission" date="2020-05" db="EMBL/GenBank/DDBJ databases">
        <title>Mycena genomes resolve the evolution of fungal bioluminescence.</title>
        <authorList>
            <person name="Tsai I.J."/>
        </authorList>
    </citation>
    <scope>NUCLEOTIDE SEQUENCE</scope>
    <source>
        <strain evidence="3">CCC161011</strain>
    </source>
</reference>
<feature type="chain" id="PRO_5034104392" evidence="2">
    <location>
        <begin position="27"/>
        <end position="194"/>
    </location>
</feature>
<comment type="caution">
    <text evidence="3">The sequence shown here is derived from an EMBL/GenBank/DDBJ whole genome shotgun (WGS) entry which is preliminary data.</text>
</comment>
<organism evidence="3 4">
    <name type="scientific">Mycena venus</name>
    <dbReference type="NCBI Taxonomy" id="2733690"/>
    <lineage>
        <taxon>Eukaryota</taxon>
        <taxon>Fungi</taxon>
        <taxon>Dikarya</taxon>
        <taxon>Basidiomycota</taxon>
        <taxon>Agaricomycotina</taxon>
        <taxon>Agaricomycetes</taxon>
        <taxon>Agaricomycetidae</taxon>
        <taxon>Agaricales</taxon>
        <taxon>Marasmiineae</taxon>
        <taxon>Mycenaceae</taxon>
        <taxon>Mycena</taxon>
    </lineage>
</organism>
<sequence>MSALFFDCSLLFLLHLMITSIRLCAAAFAAPHHHSNNLHTLSNPILGNISSVIPSADSSVESRDTERPRLDEQILLVALILCLMIYLTFALMLVVTRRNALSASRQTSVLPLDQVNREPPSIPSVLPFPAPPPRVHDPHEIRYPPPPSSSLPVYDNVRQAHDASHSSLAASETSTCWSEGAESNATTVVLEPLV</sequence>
<evidence type="ECO:0000256" key="1">
    <source>
        <dbReference type="SAM" id="Phobius"/>
    </source>
</evidence>
<keyword evidence="1" id="KW-0472">Membrane</keyword>
<evidence type="ECO:0000313" key="4">
    <source>
        <dbReference type="Proteomes" id="UP000620124"/>
    </source>
</evidence>
<keyword evidence="4" id="KW-1185">Reference proteome</keyword>
<keyword evidence="1" id="KW-1133">Transmembrane helix</keyword>
<protein>
    <submittedName>
        <fullName evidence="3">Uncharacterized protein</fullName>
    </submittedName>
</protein>
<dbReference type="AlphaFoldDB" id="A0A8H6WYK1"/>
<keyword evidence="1" id="KW-0812">Transmembrane</keyword>
<name>A0A8H6WYK1_9AGAR</name>
<dbReference type="Proteomes" id="UP000620124">
    <property type="component" value="Unassembled WGS sequence"/>
</dbReference>
<evidence type="ECO:0000256" key="2">
    <source>
        <dbReference type="SAM" id="SignalP"/>
    </source>
</evidence>
<feature type="signal peptide" evidence="2">
    <location>
        <begin position="1"/>
        <end position="26"/>
    </location>
</feature>